<gene>
    <name evidence="1" type="ORF">J2X86_002465</name>
</gene>
<dbReference type="RefSeq" id="WP_310077913.1">
    <property type="nucleotide sequence ID" value="NZ_JAVDSC010000012.1"/>
</dbReference>
<name>A0AAW8LKR0_ACILW</name>
<organism evidence="1 2">
    <name type="scientific">Acinetobacter lwoffii</name>
    <dbReference type="NCBI Taxonomy" id="28090"/>
    <lineage>
        <taxon>Bacteria</taxon>
        <taxon>Pseudomonadati</taxon>
        <taxon>Pseudomonadota</taxon>
        <taxon>Gammaproteobacteria</taxon>
        <taxon>Moraxellales</taxon>
        <taxon>Moraxellaceae</taxon>
        <taxon>Acinetobacter</taxon>
    </lineage>
</organism>
<proteinExistence type="predicted"/>
<evidence type="ECO:0000313" key="1">
    <source>
        <dbReference type="EMBL" id="MDR6630410.1"/>
    </source>
</evidence>
<dbReference type="AlphaFoldDB" id="A0AAW8LKR0"/>
<protein>
    <submittedName>
        <fullName evidence="1">Uncharacterized protein</fullName>
    </submittedName>
</protein>
<evidence type="ECO:0000313" key="2">
    <source>
        <dbReference type="Proteomes" id="UP001262767"/>
    </source>
</evidence>
<sequence length="167" mass="19142">MKKKFSYHELIAPEIQQSAVTEPQGAQTAYVSSLAGVYWDFAPQGAGECYSDWLKRLDADFFQRLNSKLQEVGMAQFTQPGYRLPRRIQDHLNGHPVRKSLFEMVMLEAMTKPIQITMSKEEFERTYIGTWLPEKKQHDCPIDAVAVAFCEAALNPVKTLKVTDWIK</sequence>
<comment type="caution">
    <text evidence="1">The sequence shown here is derived from an EMBL/GenBank/DDBJ whole genome shotgun (WGS) entry which is preliminary data.</text>
</comment>
<reference evidence="1" key="1">
    <citation type="submission" date="2023-07" db="EMBL/GenBank/DDBJ databases">
        <title>Sorghum-associated microbial communities from plants grown in Nebraska, USA.</title>
        <authorList>
            <person name="Schachtman D."/>
        </authorList>
    </citation>
    <scope>NUCLEOTIDE SEQUENCE</scope>
    <source>
        <strain evidence="1">BE44</strain>
    </source>
</reference>
<accession>A0AAW8LKR0</accession>
<dbReference type="Proteomes" id="UP001262767">
    <property type="component" value="Unassembled WGS sequence"/>
</dbReference>
<dbReference type="EMBL" id="JAVDSC010000012">
    <property type="protein sequence ID" value="MDR6630410.1"/>
    <property type="molecule type" value="Genomic_DNA"/>
</dbReference>